<reference evidence="5" key="1">
    <citation type="submission" date="2019-09" db="EMBL/GenBank/DDBJ databases">
        <authorList>
            <person name="Teo W.F.A."/>
            <person name="Duangmal K."/>
        </authorList>
    </citation>
    <scope>NUCLEOTIDE SEQUENCE [LARGE SCALE GENOMIC DNA]</scope>
    <source>
        <strain evidence="5">K81G1</strain>
    </source>
</reference>
<sequence>MSYDPAYAKGAANGRTQLPEEVAAHAREMIVSGEVRPGDYLRVDALRDALGVSNTPVREGLFILQSEGFVRLVPRRGFVVESFTREDLRDLFWAQSQLAGELAARAAKRITPEQLARLEANLGQYEKAYASADGEALSHLGHLFHREVNLAADSRRLTLLLGSIVKQLPNRFYTAITGHVEGTREAHPLLLRALRSRQPQKARKLMTEHLLEGADQLIESLERRGVWNR</sequence>
<name>A0A5N0VCY4_9PSEU</name>
<dbReference type="PROSITE" id="PS50949">
    <property type="entry name" value="HTH_GNTR"/>
    <property type="match status" value="1"/>
</dbReference>
<keyword evidence="1" id="KW-0805">Transcription regulation</keyword>
<dbReference type="GO" id="GO:0003677">
    <property type="term" value="F:DNA binding"/>
    <property type="evidence" value="ECO:0007669"/>
    <property type="project" value="UniProtKB-KW"/>
</dbReference>
<evidence type="ECO:0000256" key="3">
    <source>
        <dbReference type="ARBA" id="ARBA00023163"/>
    </source>
</evidence>
<dbReference type="SUPFAM" id="SSF46785">
    <property type="entry name" value="Winged helix' DNA-binding domain"/>
    <property type="match status" value="1"/>
</dbReference>
<dbReference type="AlphaFoldDB" id="A0A5N0VCY4"/>
<dbReference type="InterPro" id="IPR000524">
    <property type="entry name" value="Tscrpt_reg_HTH_GntR"/>
</dbReference>
<evidence type="ECO:0000313" key="6">
    <source>
        <dbReference type="Proteomes" id="UP000319769"/>
    </source>
</evidence>
<dbReference type="Gene3D" id="1.20.120.530">
    <property type="entry name" value="GntR ligand-binding domain-like"/>
    <property type="match status" value="1"/>
</dbReference>
<dbReference type="SMART" id="SM00895">
    <property type="entry name" value="FCD"/>
    <property type="match status" value="1"/>
</dbReference>
<dbReference type="Proteomes" id="UP000319769">
    <property type="component" value="Unassembled WGS sequence"/>
</dbReference>
<dbReference type="PANTHER" id="PTHR43537:SF24">
    <property type="entry name" value="GLUCONATE OPERON TRANSCRIPTIONAL REPRESSOR"/>
    <property type="match status" value="1"/>
</dbReference>
<dbReference type="OrthoDB" id="3864082at2"/>
<dbReference type="InterPro" id="IPR008920">
    <property type="entry name" value="TF_FadR/GntR_C"/>
</dbReference>
<dbReference type="PANTHER" id="PTHR43537">
    <property type="entry name" value="TRANSCRIPTIONAL REGULATOR, GNTR FAMILY"/>
    <property type="match status" value="1"/>
</dbReference>
<dbReference type="InterPro" id="IPR011711">
    <property type="entry name" value="GntR_C"/>
</dbReference>
<accession>A0A5N0VCY4</accession>
<evidence type="ECO:0000313" key="5">
    <source>
        <dbReference type="EMBL" id="KAA9163334.1"/>
    </source>
</evidence>
<proteinExistence type="predicted"/>
<keyword evidence="3" id="KW-0804">Transcription</keyword>
<dbReference type="Pfam" id="PF07729">
    <property type="entry name" value="FCD"/>
    <property type="match status" value="1"/>
</dbReference>
<evidence type="ECO:0000259" key="4">
    <source>
        <dbReference type="PROSITE" id="PS50949"/>
    </source>
</evidence>
<dbReference type="EMBL" id="VMNW02000010">
    <property type="protein sequence ID" value="KAA9163334.1"/>
    <property type="molecule type" value="Genomic_DNA"/>
</dbReference>
<dbReference type="SMART" id="SM00345">
    <property type="entry name" value="HTH_GNTR"/>
    <property type="match status" value="1"/>
</dbReference>
<organism evidence="5 6">
    <name type="scientific">Amycolatopsis acidicola</name>
    <dbReference type="NCBI Taxonomy" id="2596893"/>
    <lineage>
        <taxon>Bacteria</taxon>
        <taxon>Bacillati</taxon>
        <taxon>Actinomycetota</taxon>
        <taxon>Actinomycetes</taxon>
        <taxon>Pseudonocardiales</taxon>
        <taxon>Pseudonocardiaceae</taxon>
        <taxon>Amycolatopsis</taxon>
    </lineage>
</organism>
<dbReference type="InterPro" id="IPR036390">
    <property type="entry name" value="WH_DNA-bd_sf"/>
</dbReference>
<dbReference type="InterPro" id="IPR036388">
    <property type="entry name" value="WH-like_DNA-bd_sf"/>
</dbReference>
<feature type="domain" description="HTH gntR-type" evidence="4">
    <location>
        <begin position="16"/>
        <end position="83"/>
    </location>
</feature>
<dbReference type="SUPFAM" id="SSF48008">
    <property type="entry name" value="GntR ligand-binding domain-like"/>
    <property type="match status" value="1"/>
</dbReference>
<evidence type="ECO:0000256" key="2">
    <source>
        <dbReference type="ARBA" id="ARBA00023125"/>
    </source>
</evidence>
<dbReference type="Gene3D" id="1.10.10.10">
    <property type="entry name" value="Winged helix-like DNA-binding domain superfamily/Winged helix DNA-binding domain"/>
    <property type="match status" value="1"/>
</dbReference>
<gene>
    <name evidence="5" type="ORF">FPZ12_009655</name>
</gene>
<evidence type="ECO:0000256" key="1">
    <source>
        <dbReference type="ARBA" id="ARBA00023015"/>
    </source>
</evidence>
<keyword evidence="2" id="KW-0238">DNA-binding</keyword>
<comment type="caution">
    <text evidence="5">The sequence shown here is derived from an EMBL/GenBank/DDBJ whole genome shotgun (WGS) entry which is preliminary data.</text>
</comment>
<protein>
    <submittedName>
        <fullName evidence="5">GntR family transcriptional regulator</fullName>
    </submittedName>
</protein>
<dbReference type="Pfam" id="PF00392">
    <property type="entry name" value="GntR"/>
    <property type="match status" value="1"/>
</dbReference>
<dbReference type="GO" id="GO:0003700">
    <property type="term" value="F:DNA-binding transcription factor activity"/>
    <property type="evidence" value="ECO:0007669"/>
    <property type="project" value="InterPro"/>
</dbReference>
<keyword evidence="6" id="KW-1185">Reference proteome</keyword>